<gene>
    <name evidence="2" type="ORF">Xish_03710</name>
</gene>
<organism evidence="2 3">
    <name type="scientific">Xenorhabdus ishibashii</name>
    <dbReference type="NCBI Taxonomy" id="1034471"/>
    <lineage>
        <taxon>Bacteria</taxon>
        <taxon>Pseudomonadati</taxon>
        <taxon>Pseudomonadota</taxon>
        <taxon>Gammaproteobacteria</taxon>
        <taxon>Enterobacterales</taxon>
        <taxon>Morganellaceae</taxon>
        <taxon>Xenorhabdus</taxon>
    </lineage>
</organism>
<dbReference type="Proteomes" id="UP000222168">
    <property type="component" value="Unassembled WGS sequence"/>
</dbReference>
<evidence type="ECO:0000313" key="2">
    <source>
        <dbReference type="EMBL" id="PHM59129.1"/>
    </source>
</evidence>
<dbReference type="AlphaFoldDB" id="A0A2D0K6R3"/>
<name>A0A2D0K6R3_9GAMM</name>
<comment type="caution">
    <text evidence="2">The sequence shown here is derived from an EMBL/GenBank/DDBJ whole genome shotgun (WGS) entry which is preliminary data.</text>
</comment>
<reference evidence="2 3" key="1">
    <citation type="journal article" date="2017" name="Nat. Microbiol.">
        <title>Natural product diversity associated with the nematode symbionts Photorhabdus and Xenorhabdus.</title>
        <authorList>
            <person name="Tobias N.J."/>
            <person name="Wolff H."/>
            <person name="Djahanschiri B."/>
            <person name="Grundmann F."/>
            <person name="Kronenwerth M."/>
            <person name="Shi Y.M."/>
            <person name="Simonyi S."/>
            <person name="Grun P."/>
            <person name="Shapiro-Ilan D."/>
            <person name="Pidot S.J."/>
            <person name="Stinear T.P."/>
            <person name="Ebersberger I."/>
            <person name="Bode H.B."/>
        </authorList>
    </citation>
    <scope>NUCLEOTIDE SEQUENCE [LARGE SCALE GENOMIC DNA]</scope>
    <source>
        <strain evidence="2 3">DSM 22670</strain>
    </source>
</reference>
<keyword evidence="1" id="KW-0732">Signal</keyword>
<accession>A0A2D0K6R3</accession>
<evidence type="ECO:0000256" key="1">
    <source>
        <dbReference type="SAM" id="SignalP"/>
    </source>
</evidence>
<keyword evidence="3" id="KW-1185">Reference proteome</keyword>
<evidence type="ECO:0000313" key="3">
    <source>
        <dbReference type="Proteomes" id="UP000222168"/>
    </source>
</evidence>
<dbReference type="EMBL" id="NJAK01000005">
    <property type="protein sequence ID" value="PHM59129.1"/>
    <property type="molecule type" value="Genomic_DNA"/>
</dbReference>
<protein>
    <submittedName>
        <fullName evidence="2">Uncharacterized protein</fullName>
    </submittedName>
</protein>
<feature type="chain" id="PRO_5012338689" evidence="1">
    <location>
        <begin position="25"/>
        <end position="40"/>
    </location>
</feature>
<proteinExistence type="predicted"/>
<feature type="signal peptide" evidence="1">
    <location>
        <begin position="1"/>
        <end position="24"/>
    </location>
</feature>
<sequence length="40" mass="4134">MLTSSIVGVAVSLRALPSSPWATAAPPTETSCLYSLLRVS</sequence>